<reference evidence="16" key="1">
    <citation type="submission" date="2013-03" db="EMBL/GenBank/DDBJ databases">
        <title>The Genome Sequence of Anopheles dirus WRAIR2.</title>
        <authorList>
            <consortium name="The Broad Institute Genomics Platform"/>
            <person name="Neafsey D.E."/>
            <person name="Walton C."/>
            <person name="Walker B."/>
            <person name="Young S.K."/>
            <person name="Zeng Q."/>
            <person name="Gargeya S."/>
            <person name="Fitzgerald M."/>
            <person name="Haas B."/>
            <person name="Abouelleil A."/>
            <person name="Allen A.W."/>
            <person name="Alvarado L."/>
            <person name="Arachchi H.M."/>
            <person name="Berlin A.M."/>
            <person name="Chapman S.B."/>
            <person name="Gainer-Dewar J."/>
            <person name="Goldberg J."/>
            <person name="Griggs A."/>
            <person name="Gujja S."/>
            <person name="Hansen M."/>
            <person name="Howarth C."/>
            <person name="Imamovic A."/>
            <person name="Ireland A."/>
            <person name="Larimer J."/>
            <person name="McCowan C."/>
            <person name="Murphy C."/>
            <person name="Pearson M."/>
            <person name="Poon T.W."/>
            <person name="Priest M."/>
            <person name="Roberts A."/>
            <person name="Saif S."/>
            <person name="Shea T."/>
            <person name="Sisk P."/>
            <person name="Sykes S."/>
            <person name="Wortman J."/>
            <person name="Nusbaum C."/>
            <person name="Birren B."/>
        </authorList>
    </citation>
    <scope>NUCLEOTIDE SEQUENCE [LARGE SCALE GENOMIC DNA]</scope>
    <source>
        <strain evidence="16">WRAIR2</strain>
    </source>
</reference>
<keyword evidence="16" id="KW-1185">Reference proteome</keyword>
<feature type="domain" description="GINS subunit" evidence="13">
    <location>
        <begin position="465"/>
        <end position="570"/>
    </location>
</feature>
<comment type="subcellular location">
    <subcellularLocation>
        <location evidence="2">Membrane</location>
    </subcellularLocation>
    <subcellularLocation>
        <location evidence="1">Nucleus</location>
    </subcellularLocation>
</comment>
<name>A0A182NNZ4_9DIPT</name>
<comment type="similarity">
    <text evidence="4">Belongs to the GINS2/PSF2 family.</text>
</comment>
<evidence type="ECO:0000256" key="5">
    <source>
        <dbReference type="ARBA" id="ARBA00022692"/>
    </source>
</evidence>
<evidence type="ECO:0000256" key="3">
    <source>
        <dbReference type="ARBA" id="ARBA00007558"/>
    </source>
</evidence>
<evidence type="ECO:0000256" key="7">
    <source>
        <dbReference type="ARBA" id="ARBA00022989"/>
    </source>
</evidence>
<dbReference type="Pfam" id="PF25005">
    <property type="entry name" value="PSF2_N"/>
    <property type="match status" value="1"/>
</dbReference>
<dbReference type="EnsemblMetazoa" id="ADIR009379-RA">
    <property type="protein sequence ID" value="ADIR009379-PA"/>
    <property type="gene ID" value="ADIR009379"/>
</dbReference>
<reference evidence="15" key="2">
    <citation type="submission" date="2020-05" db="UniProtKB">
        <authorList>
            <consortium name="EnsemblMetazoa"/>
        </authorList>
    </citation>
    <scope>IDENTIFICATION</scope>
    <source>
        <strain evidence="15">WRAIR2</strain>
    </source>
</reference>
<dbReference type="GO" id="GO:0016020">
    <property type="term" value="C:membrane"/>
    <property type="evidence" value="ECO:0007669"/>
    <property type="project" value="UniProtKB-SubCell"/>
</dbReference>
<keyword evidence="5" id="KW-0812">Transmembrane</keyword>
<dbReference type="SUPFAM" id="SSF160059">
    <property type="entry name" value="PriA/YqbF domain"/>
    <property type="match status" value="1"/>
</dbReference>
<feature type="domain" description="DNA replication complex GINS protein PSF2 N-terminal" evidence="14">
    <location>
        <begin position="403"/>
        <end position="461"/>
    </location>
</feature>
<dbReference type="PANTHER" id="PTHR12770">
    <property type="entry name" value="RUS1 FAMILY PROTEIN C16ORF58"/>
    <property type="match status" value="1"/>
</dbReference>
<dbReference type="Pfam" id="PF05916">
    <property type="entry name" value="Sld5"/>
    <property type="match status" value="1"/>
</dbReference>
<dbReference type="InterPro" id="IPR056784">
    <property type="entry name" value="PSF2_N"/>
</dbReference>
<evidence type="ECO:0000256" key="8">
    <source>
        <dbReference type="ARBA" id="ARBA00023136"/>
    </source>
</evidence>
<dbReference type="PANTHER" id="PTHR12770:SF31">
    <property type="entry name" value="RUS FAMILY MEMBER 1"/>
    <property type="match status" value="1"/>
</dbReference>
<evidence type="ECO:0000259" key="14">
    <source>
        <dbReference type="Pfam" id="PF25005"/>
    </source>
</evidence>
<dbReference type="Gene3D" id="1.20.58.1020">
    <property type="match status" value="1"/>
</dbReference>
<feature type="domain" description="Protein root UVB sensitive/RUS" evidence="12">
    <location>
        <begin position="41"/>
        <end position="278"/>
    </location>
</feature>
<dbReference type="InterPro" id="IPR021151">
    <property type="entry name" value="GINS_A"/>
</dbReference>
<evidence type="ECO:0000256" key="4">
    <source>
        <dbReference type="ARBA" id="ARBA00010565"/>
    </source>
</evidence>
<evidence type="ECO:0000259" key="13">
    <source>
        <dbReference type="Pfam" id="PF05916"/>
    </source>
</evidence>
<dbReference type="Proteomes" id="UP000075884">
    <property type="component" value="Unassembled WGS sequence"/>
</dbReference>
<dbReference type="Pfam" id="PF04884">
    <property type="entry name" value="UVB_sens_prot"/>
    <property type="match status" value="1"/>
</dbReference>
<accession>A0A182NNZ4</accession>
<evidence type="ECO:0000256" key="10">
    <source>
        <dbReference type="ARBA" id="ARBA00030871"/>
    </source>
</evidence>
<evidence type="ECO:0000256" key="2">
    <source>
        <dbReference type="ARBA" id="ARBA00004370"/>
    </source>
</evidence>
<dbReference type="CDD" id="cd21694">
    <property type="entry name" value="GINS_B_Psf2"/>
    <property type="match status" value="1"/>
</dbReference>
<dbReference type="InterPro" id="IPR006968">
    <property type="entry name" value="RUS_fam"/>
</dbReference>
<dbReference type="SUPFAM" id="SSF158573">
    <property type="entry name" value="GINS helical bundle-like"/>
    <property type="match status" value="1"/>
</dbReference>
<protein>
    <recommendedName>
        <fullName evidence="11">Probable DNA replication complex GINS protein PSF2</fullName>
    </recommendedName>
    <alternativeName>
        <fullName evidence="10">GINS complex subunit 2</fullName>
    </alternativeName>
</protein>
<evidence type="ECO:0000259" key="12">
    <source>
        <dbReference type="Pfam" id="PF04884"/>
    </source>
</evidence>
<evidence type="ECO:0000313" key="15">
    <source>
        <dbReference type="EnsemblMetazoa" id="ADIR009379-PA"/>
    </source>
</evidence>
<dbReference type="CDD" id="cd11712">
    <property type="entry name" value="GINS_A_psf2"/>
    <property type="match status" value="1"/>
</dbReference>
<organism evidence="15 16">
    <name type="scientific">Anopheles dirus</name>
    <dbReference type="NCBI Taxonomy" id="7168"/>
    <lineage>
        <taxon>Eukaryota</taxon>
        <taxon>Metazoa</taxon>
        <taxon>Ecdysozoa</taxon>
        <taxon>Arthropoda</taxon>
        <taxon>Hexapoda</taxon>
        <taxon>Insecta</taxon>
        <taxon>Pterygota</taxon>
        <taxon>Neoptera</taxon>
        <taxon>Endopterygota</taxon>
        <taxon>Diptera</taxon>
        <taxon>Nematocera</taxon>
        <taxon>Culicoidea</taxon>
        <taxon>Culicidae</taxon>
        <taxon>Anophelinae</taxon>
        <taxon>Anopheles</taxon>
    </lineage>
</organism>
<sequence>MKIHFREQYCSNGEEILYVTPDHQDTVVRVTLKGERPSIRKRLSIRRFFQHLFLPVGYPDSVSSDYLSYQKWDTLQAFCSTISGTLTTHAILKGVGVGSDAVNPLSATVTWVLKDGTGHLGRILFAWWKGSELDIDSKKWRIRADILNDVAMAIDLFVLPLYPKASTYILCATTTMKAIVGVAGGATRSALTQHHAIRGNLADVASKDSAQETCVNLIASFVGLFLLSYLQNQKILYGLFAFVTLVHIYANIKAVKAVCLRTFNEARYLIALEEYFKSGMMLTPMQVNKLERVTVGQTVSLTARVKIGCSARELTDYYRNCYDLENLIACFDSREKFLIAETRHYVGVYLHFTVKPLDIIKSYFYVASYLQDKSQLRDRYWEIQNKWNEFLNLAQCEGWNMEPAELEFIGENSLIGVIPNFNHDSIYLISGTIEPFRGGTPLYVPLWLGIHLRQQQKCRIVTPQWMDIDLLEDIKEAEKRDRKFSKMPSENYMVEAKLILSTAPEDVPSSDAIKTLIKDIYDVRCAKLRTTVENFISSEASHTVNLENVTVLELHTIQPLLPHAMDFLARLEQTKKAARSMNISTQSFSMGGTSGVGPSGNLRPW</sequence>
<keyword evidence="6" id="KW-0235">DNA replication</keyword>
<dbReference type="InterPro" id="IPR036224">
    <property type="entry name" value="GINS_bundle-like_dom_sf"/>
</dbReference>
<dbReference type="GO" id="GO:0000811">
    <property type="term" value="C:GINS complex"/>
    <property type="evidence" value="ECO:0007669"/>
    <property type="project" value="UniProtKB-ARBA"/>
</dbReference>
<dbReference type="InterPro" id="IPR054549">
    <property type="entry name" value="UVB_sens_RUS_dom"/>
</dbReference>
<dbReference type="GO" id="GO:0071162">
    <property type="term" value="C:CMG complex"/>
    <property type="evidence" value="ECO:0007669"/>
    <property type="project" value="UniProtKB-ARBA"/>
</dbReference>
<evidence type="ECO:0000256" key="9">
    <source>
        <dbReference type="ARBA" id="ARBA00023242"/>
    </source>
</evidence>
<comment type="similarity">
    <text evidence="3">Belongs to the RUS1 family.</text>
</comment>
<dbReference type="Gene3D" id="3.40.5.50">
    <property type="match status" value="1"/>
</dbReference>
<keyword evidence="7" id="KW-1133">Transmembrane helix</keyword>
<evidence type="ECO:0000256" key="6">
    <source>
        <dbReference type="ARBA" id="ARBA00022705"/>
    </source>
</evidence>
<evidence type="ECO:0000256" key="1">
    <source>
        <dbReference type="ARBA" id="ARBA00004123"/>
    </source>
</evidence>
<dbReference type="GO" id="GO:0006260">
    <property type="term" value="P:DNA replication"/>
    <property type="evidence" value="ECO:0007669"/>
    <property type="project" value="UniProtKB-KW"/>
</dbReference>
<keyword evidence="9" id="KW-0539">Nucleus</keyword>
<dbReference type="VEuPathDB" id="VectorBase:ADIR009379"/>
<keyword evidence="8" id="KW-0472">Membrane</keyword>
<evidence type="ECO:0000313" key="16">
    <source>
        <dbReference type="Proteomes" id="UP000075884"/>
    </source>
</evidence>
<dbReference type="AlphaFoldDB" id="A0A182NNZ4"/>
<dbReference type="FunFam" id="1.20.58.1020:FF:000001">
    <property type="entry name" value="DNA replication complex GINS protein PSF2"/>
    <property type="match status" value="1"/>
</dbReference>
<proteinExistence type="inferred from homology"/>
<evidence type="ECO:0000256" key="11">
    <source>
        <dbReference type="ARBA" id="ARBA00068356"/>
    </source>
</evidence>
<dbReference type="FunFam" id="3.40.5.50:FF:000001">
    <property type="entry name" value="DNA replication complex GINS protein PSF2"/>
    <property type="match status" value="1"/>
</dbReference>